<comment type="similarity">
    <text evidence="1 7">Belongs to the methyltransferase superfamily. RsmH family.</text>
</comment>
<dbReference type="PANTHER" id="PTHR11265">
    <property type="entry name" value="S-ADENOSYL-METHYLTRANSFERASE MRAW"/>
    <property type="match status" value="1"/>
</dbReference>
<evidence type="ECO:0000256" key="4">
    <source>
        <dbReference type="ARBA" id="ARBA00022603"/>
    </source>
</evidence>
<feature type="binding site" evidence="7">
    <location>
        <position position="109"/>
    </location>
    <ligand>
        <name>S-adenosyl-L-methionine</name>
        <dbReference type="ChEBI" id="CHEBI:59789"/>
    </ligand>
</feature>
<dbReference type="InterPro" id="IPR023397">
    <property type="entry name" value="SAM-dep_MeTrfase_MraW_recog"/>
</dbReference>
<comment type="catalytic activity">
    <reaction evidence="7">
        <text>cytidine(1402) in 16S rRNA + S-adenosyl-L-methionine = N(4)-methylcytidine(1402) in 16S rRNA + S-adenosyl-L-homocysteine + H(+)</text>
        <dbReference type="Rhea" id="RHEA:42928"/>
        <dbReference type="Rhea" id="RHEA-COMP:10286"/>
        <dbReference type="Rhea" id="RHEA-COMP:10287"/>
        <dbReference type="ChEBI" id="CHEBI:15378"/>
        <dbReference type="ChEBI" id="CHEBI:57856"/>
        <dbReference type="ChEBI" id="CHEBI:59789"/>
        <dbReference type="ChEBI" id="CHEBI:74506"/>
        <dbReference type="ChEBI" id="CHEBI:82748"/>
        <dbReference type="EC" id="2.1.1.199"/>
    </reaction>
</comment>
<comment type="caution">
    <text evidence="9">The sequence shown here is derived from an EMBL/GenBank/DDBJ whole genome shotgun (WGS) entry which is preliminary data.</text>
</comment>
<keyword evidence="5 7" id="KW-0808">Transferase</keyword>
<feature type="binding site" evidence="7">
    <location>
        <position position="116"/>
    </location>
    <ligand>
        <name>S-adenosyl-L-methionine</name>
        <dbReference type="ChEBI" id="CHEBI:59789"/>
    </ligand>
</feature>
<keyword evidence="2 7" id="KW-0963">Cytoplasm</keyword>
<dbReference type="GO" id="GO:0005737">
    <property type="term" value="C:cytoplasm"/>
    <property type="evidence" value="ECO:0007669"/>
    <property type="project" value="UniProtKB-SubCell"/>
</dbReference>
<evidence type="ECO:0000313" key="9">
    <source>
        <dbReference type="EMBL" id="ETX08222.1"/>
    </source>
</evidence>
<dbReference type="InterPro" id="IPR002903">
    <property type="entry name" value="RsmH"/>
</dbReference>
<dbReference type="AlphaFoldDB" id="W4MEZ6"/>
<feature type="region of interest" description="Disordered" evidence="8">
    <location>
        <begin position="298"/>
        <end position="321"/>
    </location>
</feature>
<dbReference type="Proteomes" id="UP000019140">
    <property type="component" value="Unassembled WGS sequence"/>
</dbReference>
<dbReference type="GO" id="GO:0071424">
    <property type="term" value="F:rRNA (cytosine-N4-)-methyltransferase activity"/>
    <property type="evidence" value="ECO:0007669"/>
    <property type="project" value="UniProtKB-UniRule"/>
</dbReference>
<name>W4MEZ6_9BACT</name>
<gene>
    <name evidence="7" type="primary">rsmH</name>
    <name evidence="9" type="ORF">ETSY2_06650</name>
</gene>
<dbReference type="Pfam" id="PF01795">
    <property type="entry name" value="Methyltransf_5"/>
    <property type="match status" value="1"/>
</dbReference>
<dbReference type="EC" id="2.1.1.199" evidence="7"/>
<feature type="binding site" evidence="7">
    <location>
        <position position="61"/>
    </location>
    <ligand>
        <name>S-adenosyl-L-methionine</name>
        <dbReference type="ChEBI" id="CHEBI:59789"/>
    </ligand>
</feature>
<proteinExistence type="inferred from homology"/>
<accession>W4MEZ6</accession>
<evidence type="ECO:0000256" key="2">
    <source>
        <dbReference type="ARBA" id="ARBA00022490"/>
    </source>
</evidence>
<dbReference type="PIRSF" id="PIRSF004486">
    <property type="entry name" value="MraW"/>
    <property type="match status" value="1"/>
</dbReference>
<sequence>MDRETSIPHRPVMFEALLEWLLPVLDVKAPAILLDATLGGGGHARAFLQACGSALRVIGLDRDPACVAAAQAWGQAWGSRVVAIHGDFCDMAVHLARLNVPQADAILLDLGVSSYQLDTPERGFSFMQDGPLDMRMDTTQPLTAYHLVNESAAADLQTILRQFGEERWARRIAQAIVNKRQQQPIARTRVLADLVARSIPRAAWPSHIHPATRTFQALRIAVNRELEALQDALPQAVAALRPGGRLGVLTFHSLEDRMVKRFFQQEAKGCICPPKWPQCVCGRQPALKVLTRKPVAPTAAEVQDNPRSRSAHLRVSEKLGV</sequence>
<comment type="subcellular location">
    <subcellularLocation>
        <location evidence="7">Cytoplasm</location>
    </subcellularLocation>
</comment>
<dbReference type="GO" id="GO:0070475">
    <property type="term" value="P:rRNA base methylation"/>
    <property type="evidence" value="ECO:0007669"/>
    <property type="project" value="UniProtKB-UniRule"/>
</dbReference>
<dbReference type="HOGENOM" id="CLU_038422_2_0_7"/>
<protein>
    <recommendedName>
        <fullName evidence="7">Ribosomal RNA small subunit methyltransferase H</fullName>
        <ecNumber evidence="7">2.1.1.199</ecNumber>
    </recommendedName>
    <alternativeName>
        <fullName evidence="7">16S rRNA m(4)C1402 methyltransferase</fullName>
    </alternativeName>
    <alternativeName>
        <fullName evidence="7">rRNA (cytosine-N(4)-)-methyltransferase RsmH</fullName>
    </alternativeName>
</protein>
<dbReference type="NCBIfam" id="TIGR00006">
    <property type="entry name" value="16S rRNA (cytosine(1402)-N(4))-methyltransferase RsmH"/>
    <property type="match status" value="1"/>
</dbReference>
<dbReference type="InterPro" id="IPR029063">
    <property type="entry name" value="SAM-dependent_MTases_sf"/>
</dbReference>
<organism evidence="9 10">
    <name type="scientific">Candidatus Entotheonella gemina</name>
    <dbReference type="NCBI Taxonomy" id="1429439"/>
    <lineage>
        <taxon>Bacteria</taxon>
        <taxon>Pseudomonadati</taxon>
        <taxon>Nitrospinota/Tectimicrobiota group</taxon>
        <taxon>Candidatus Tectimicrobiota</taxon>
        <taxon>Candidatus Entotheonellia</taxon>
        <taxon>Candidatus Entotheonellales</taxon>
        <taxon>Candidatus Entotheonellaceae</taxon>
        <taxon>Candidatus Entotheonella</taxon>
    </lineage>
</organism>
<feature type="binding site" evidence="7">
    <location>
        <position position="88"/>
    </location>
    <ligand>
        <name>S-adenosyl-L-methionine</name>
        <dbReference type="ChEBI" id="CHEBI:59789"/>
    </ligand>
</feature>
<feature type="binding site" evidence="7">
    <location>
        <begin position="41"/>
        <end position="43"/>
    </location>
    <ligand>
        <name>S-adenosyl-L-methionine</name>
        <dbReference type="ChEBI" id="CHEBI:59789"/>
    </ligand>
</feature>
<dbReference type="SUPFAM" id="SSF81799">
    <property type="entry name" value="Putative methyltransferase TM0872, insert domain"/>
    <property type="match status" value="1"/>
</dbReference>
<keyword evidence="6 7" id="KW-0949">S-adenosyl-L-methionine</keyword>
<dbReference type="PANTHER" id="PTHR11265:SF0">
    <property type="entry name" value="12S RRNA N4-METHYLCYTIDINE METHYLTRANSFERASE"/>
    <property type="match status" value="1"/>
</dbReference>
<dbReference type="Gene3D" id="3.40.50.150">
    <property type="entry name" value="Vaccinia Virus protein VP39"/>
    <property type="match status" value="1"/>
</dbReference>
<dbReference type="SUPFAM" id="SSF53335">
    <property type="entry name" value="S-adenosyl-L-methionine-dependent methyltransferases"/>
    <property type="match status" value="1"/>
</dbReference>
<evidence type="ECO:0000313" key="10">
    <source>
        <dbReference type="Proteomes" id="UP000019140"/>
    </source>
</evidence>
<reference evidence="9 10" key="1">
    <citation type="journal article" date="2014" name="Nature">
        <title>An environmental bacterial taxon with a large and distinct metabolic repertoire.</title>
        <authorList>
            <person name="Wilson M.C."/>
            <person name="Mori T."/>
            <person name="Ruckert C."/>
            <person name="Uria A.R."/>
            <person name="Helf M.J."/>
            <person name="Takada K."/>
            <person name="Gernert C."/>
            <person name="Steffens U.A."/>
            <person name="Heycke N."/>
            <person name="Schmitt S."/>
            <person name="Rinke C."/>
            <person name="Helfrich E.J."/>
            <person name="Brachmann A.O."/>
            <person name="Gurgui C."/>
            <person name="Wakimoto T."/>
            <person name="Kracht M."/>
            <person name="Crusemann M."/>
            <person name="Hentschel U."/>
            <person name="Abe I."/>
            <person name="Matsunaga S."/>
            <person name="Kalinowski J."/>
            <person name="Takeyama H."/>
            <person name="Piel J."/>
        </authorList>
    </citation>
    <scope>NUCLEOTIDE SEQUENCE [LARGE SCALE GENOMIC DNA]</scope>
    <source>
        <strain evidence="10">TSY2</strain>
    </source>
</reference>
<dbReference type="HAMAP" id="MF_01007">
    <property type="entry name" value="16SrRNA_methyltr_H"/>
    <property type="match status" value="1"/>
</dbReference>
<evidence type="ECO:0000256" key="3">
    <source>
        <dbReference type="ARBA" id="ARBA00022552"/>
    </source>
</evidence>
<comment type="function">
    <text evidence="7">Specifically methylates the N4 position of cytidine in position 1402 (C1402) of 16S rRNA.</text>
</comment>
<dbReference type="Gene3D" id="1.10.150.170">
    <property type="entry name" value="Putative methyltransferase TM0872, insert domain"/>
    <property type="match status" value="1"/>
</dbReference>
<dbReference type="PATRIC" id="fig|1429439.4.peg.1150"/>
<dbReference type="EMBL" id="AZHX01000271">
    <property type="protein sequence ID" value="ETX08222.1"/>
    <property type="molecule type" value="Genomic_DNA"/>
</dbReference>
<keyword evidence="4 7" id="KW-0489">Methyltransferase</keyword>
<evidence type="ECO:0000256" key="6">
    <source>
        <dbReference type="ARBA" id="ARBA00022691"/>
    </source>
</evidence>
<keyword evidence="10" id="KW-1185">Reference proteome</keyword>
<evidence type="ECO:0000256" key="5">
    <source>
        <dbReference type="ARBA" id="ARBA00022679"/>
    </source>
</evidence>
<evidence type="ECO:0000256" key="8">
    <source>
        <dbReference type="SAM" id="MobiDB-lite"/>
    </source>
</evidence>
<evidence type="ECO:0000256" key="1">
    <source>
        <dbReference type="ARBA" id="ARBA00010396"/>
    </source>
</evidence>
<evidence type="ECO:0000256" key="7">
    <source>
        <dbReference type="HAMAP-Rule" id="MF_01007"/>
    </source>
</evidence>
<keyword evidence="3 7" id="KW-0698">rRNA processing</keyword>
<dbReference type="FunFam" id="1.10.150.170:FF:000001">
    <property type="entry name" value="Ribosomal RNA small subunit methyltransferase H"/>
    <property type="match status" value="1"/>
</dbReference>